<dbReference type="RefSeq" id="WP_068345190.1">
    <property type="nucleotide sequence ID" value="NZ_LQBQ01000006.1"/>
</dbReference>
<evidence type="ECO:0000256" key="6">
    <source>
        <dbReference type="ARBA" id="ARBA00023136"/>
    </source>
</evidence>
<keyword evidence="6 7" id="KW-0472">Membrane</keyword>
<proteinExistence type="inferred from homology"/>
<accession>A0A0X3U7L0</accession>
<evidence type="ECO:0000256" key="4">
    <source>
        <dbReference type="ARBA" id="ARBA00022692"/>
    </source>
</evidence>
<evidence type="ECO:0000256" key="3">
    <source>
        <dbReference type="ARBA" id="ARBA00022475"/>
    </source>
</evidence>
<comment type="similarity">
    <text evidence="2">Belongs to the DoxX family.</text>
</comment>
<evidence type="ECO:0000256" key="5">
    <source>
        <dbReference type="ARBA" id="ARBA00022989"/>
    </source>
</evidence>
<keyword evidence="4 7" id="KW-0812">Transmembrane</keyword>
<feature type="transmembrane region" description="Helical" evidence="7">
    <location>
        <begin position="75"/>
        <end position="94"/>
    </location>
</feature>
<reference evidence="8 9" key="1">
    <citation type="submission" date="2015-12" db="EMBL/GenBank/DDBJ databases">
        <authorList>
            <person name="Shamseldin A."/>
            <person name="Moawad H."/>
            <person name="Abd El-Rahim W.M."/>
            <person name="Sadowsky M.J."/>
        </authorList>
    </citation>
    <scope>NUCLEOTIDE SEQUENCE [LARGE SCALE GENOMIC DNA]</scope>
    <source>
        <strain evidence="8 9">ZGT118</strain>
    </source>
</reference>
<dbReference type="OrthoDB" id="9810206at2"/>
<dbReference type="EMBL" id="LQBQ01000006">
    <property type="protein sequence ID" value="KUJ84077.1"/>
    <property type="molecule type" value="Genomic_DNA"/>
</dbReference>
<evidence type="ECO:0000256" key="7">
    <source>
        <dbReference type="SAM" id="Phobius"/>
    </source>
</evidence>
<dbReference type="Pfam" id="PF07681">
    <property type="entry name" value="DoxX"/>
    <property type="match status" value="1"/>
</dbReference>
<evidence type="ECO:0000313" key="8">
    <source>
        <dbReference type="EMBL" id="KUJ84077.1"/>
    </source>
</evidence>
<feature type="transmembrane region" description="Helical" evidence="7">
    <location>
        <begin position="114"/>
        <end position="133"/>
    </location>
</feature>
<keyword evidence="9" id="KW-1185">Reference proteome</keyword>
<evidence type="ECO:0000256" key="1">
    <source>
        <dbReference type="ARBA" id="ARBA00004651"/>
    </source>
</evidence>
<evidence type="ECO:0000256" key="2">
    <source>
        <dbReference type="ARBA" id="ARBA00006679"/>
    </source>
</evidence>
<feature type="transmembrane region" description="Helical" evidence="7">
    <location>
        <begin position="50"/>
        <end position="68"/>
    </location>
</feature>
<sequence>MEQLIKTLQNIAPVTGRVLLSLLFITAGYGKIAGYEGTAGYMEMMGVPGGLLPLVILLELGGGLLLLVGYQTRLVAFLLGGFTVIAGVLFHLIPSSGMEGMAAQNEMIHFWKNLAIAGGLGFVFTYGAGILSVDNRVKV</sequence>
<gene>
    <name evidence="8" type="ORF">AVO45_18430</name>
</gene>
<comment type="caution">
    <text evidence="8">The sequence shown here is derived from an EMBL/GenBank/DDBJ whole genome shotgun (WGS) entry which is preliminary data.</text>
</comment>
<protein>
    <recommendedName>
        <fullName evidence="10">DoxX family protein</fullName>
    </recommendedName>
</protein>
<dbReference type="InterPro" id="IPR051907">
    <property type="entry name" value="DoxX-like_oxidoreductase"/>
</dbReference>
<dbReference type="GO" id="GO:0005886">
    <property type="term" value="C:plasma membrane"/>
    <property type="evidence" value="ECO:0007669"/>
    <property type="project" value="UniProtKB-SubCell"/>
</dbReference>
<keyword evidence="3" id="KW-1003">Cell membrane</keyword>
<keyword evidence="5 7" id="KW-1133">Transmembrane helix</keyword>
<dbReference type="PANTHER" id="PTHR33452">
    <property type="entry name" value="OXIDOREDUCTASE CATD-RELATED"/>
    <property type="match status" value="1"/>
</dbReference>
<dbReference type="Proteomes" id="UP000053791">
    <property type="component" value="Unassembled WGS sequence"/>
</dbReference>
<comment type="subcellular location">
    <subcellularLocation>
        <location evidence="1">Cell membrane</location>
        <topology evidence="1">Multi-pass membrane protein</topology>
    </subcellularLocation>
</comment>
<dbReference type="AlphaFoldDB" id="A0A0X3U7L0"/>
<dbReference type="STRING" id="1685379.AVO45_18430"/>
<organism evidence="8 9">
    <name type="scientific">Ruegeria marisrubri</name>
    <dbReference type="NCBI Taxonomy" id="1685379"/>
    <lineage>
        <taxon>Bacteria</taxon>
        <taxon>Pseudomonadati</taxon>
        <taxon>Pseudomonadota</taxon>
        <taxon>Alphaproteobacteria</taxon>
        <taxon>Rhodobacterales</taxon>
        <taxon>Roseobacteraceae</taxon>
        <taxon>Ruegeria</taxon>
    </lineage>
</organism>
<dbReference type="InterPro" id="IPR032808">
    <property type="entry name" value="DoxX"/>
</dbReference>
<evidence type="ECO:0000313" key="9">
    <source>
        <dbReference type="Proteomes" id="UP000053791"/>
    </source>
</evidence>
<dbReference type="PANTHER" id="PTHR33452:SF1">
    <property type="entry name" value="INNER MEMBRANE PROTEIN YPHA-RELATED"/>
    <property type="match status" value="1"/>
</dbReference>
<name>A0A0X3U7L0_9RHOB</name>
<evidence type="ECO:0008006" key="10">
    <source>
        <dbReference type="Google" id="ProtNLM"/>
    </source>
</evidence>
<feature type="transmembrane region" description="Helical" evidence="7">
    <location>
        <begin position="12"/>
        <end position="30"/>
    </location>
</feature>